<evidence type="ECO:0008006" key="6">
    <source>
        <dbReference type="Google" id="ProtNLM"/>
    </source>
</evidence>
<proteinExistence type="predicted"/>
<keyword evidence="1" id="KW-0732">Signal</keyword>
<feature type="signal peptide" evidence="1">
    <location>
        <begin position="1"/>
        <end position="20"/>
    </location>
</feature>
<dbReference type="InterPro" id="IPR006583">
    <property type="entry name" value="PAN-3_domain"/>
</dbReference>
<dbReference type="SMART" id="SM00034">
    <property type="entry name" value="CLECT"/>
    <property type="match status" value="1"/>
</dbReference>
<accession>G0NPD5</accession>
<dbReference type="EMBL" id="GL379920">
    <property type="protein sequence ID" value="EGT35263.1"/>
    <property type="molecule type" value="Genomic_DNA"/>
</dbReference>
<keyword evidence="5" id="KW-1185">Reference proteome</keyword>
<organism evidence="5">
    <name type="scientific">Caenorhabditis brenneri</name>
    <name type="common">Nematode worm</name>
    <dbReference type="NCBI Taxonomy" id="135651"/>
    <lineage>
        <taxon>Eukaryota</taxon>
        <taxon>Metazoa</taxon>
        <taxon>Ecdysozoa</taxon>
        <taxon>Nematoda</taxon>
        <taxon>Chromadorea</taxon>
        <taxon>Rhabditida</taxon>
        <taxon>Rhabditina</taxon>
        <taxon>Rhabditomorpha</taxon>
        <taxon>Rhabditoidea</taxon>
        <taxon>Rhabditidae</taxon>
        <taxon>Peloderinae</taxon>
        <taxon>Caenorhabditis</taxon>
    </lineage>
</organism>
<dbReference type="STRING" id="135651.G0NPD5"/>
<dbReference type="eggNOG" id="KOG4297">
    <property type="taxonomic scope" value="Eukaryota"/>
</dbReference>
<dbReference type="InterPro" id="IPR016187">
    <property type="entry name" value="CTDL_fold"/>
</dbReference>
<evidence type="ECO:0000256" key="1">
    <source>
        <dbReference type="SAM" id="SignalP"/>
    </source>
</evidence>
<dbReference type="SMART" id="SM00605">
    <property type="entry name" value="CW"/>
    <property type="match status" value="1"/>
</dbReference>
<sequence length="290" mass="32760">MLLHFNSILLIFSQLPTTLCLMKMIKFHGKVDVASFPIQINPDENCFEDCFQDNYCLMAYLDESVECYHYRYTSRPKTIVVKDLKDESVVAIKAIIPPDLLSTCPSTHDSLDFTMTIPSGDTYSWTKTPDGYSLNPCRDTWKSFSRTDGNIVCLQIFQVNNIDQPAAKKFCMDREANLTGVASVEETVWMHETLEEIPPVIEFDSFWIDGERQCAEGYQCDTIIWSDGYTTSSTALDPGNFWASYVTSTNVPEQCLTIAHLPRNPGIKINDIECSKTRTTLGVVCGYALL</sequence>
<evidence type="ECO:0000259" key="2">
    <source>
        <dbReference type="SMART" id="SM00034"/>
    </source>
</evidence>
<dbReference type="InParanoid" id="G0NPD5"/>
<dbReference type="SUPFAM" id="SSF56436">
    <property type="entry name" value="C-type lectin-like"/>
    <property type="match status" value="1"/>
</dbReference>
<dbReference type="PANTHER" id="PTHR47629">
    <property type="entry name" value="C-TYPE LECTIN-RELATED"/>
    <property type="match status" value="1"/>
</dbReference>
<dbReference type="CDD" id="cd00037">
    <property type="entry name" value="CLECT"/>
    <property type="match status" value="1"/>
</dbReference>
<feature type="chain" id="PRO_5003406188" description="PAN-3 domain-containing protein" evidence="1">
    <location>
        <begin position="21"/>
        <end position="290"/>
    </location>
</feature>
<dbReference type="PANTHER" id="PTHR47629:SF5">
    <property type="entry name" value="C-TYPE LECTIN-RELATED"/>
    <property type="match status" value="1"/>
</dbReference>
<feature type="domain" description="PAN-3" evidence="3">
    <location>
        <begin position="5"/>
        <end position="134"/>
    </location>
</feature>
<feature type="domain" description="C-type lectin" evidence="2">
    <location>
        <begin position="137"/>
        <end position="286"/>
    </location>
</feature>
<dbReference type="AlphaFoldDB" id="G0NPD5"/>
<protein>
    <recommendedName>
        <fullName evidence="6">PAN-3 domain-containing protein</fullName>
    </recommendedName>
</protein>
<name>G0NPD5_CAEBE</name>
<dbReference type="OMA" id="KINDIEC"/>
<dbReference type="InterPro" id="IPR016186">
    <property type="entry name" value="C-type_lectin-like/link_sf"/>
</dbReference>
<evidence type="ECO:0000313" key="4">
    <source>
        <dbReference type="EMBL" id="EGT35263.1"/>
    </source>
</evidence>
<gene>
    <name evidence="4" type="ORF">CAEBREN_25385</name>
</gene>
<dbReference type="InterPro" id="IPR001304">
    <property type="entry name" value="C-type_lectin-like"/>
</dbReference>
<dbReference type="Proteomes" id="UP000008068">
    <property type="component" value="Unassembled WGS sequence"/>
</dbReference>
<evidence type="ECO:0000259" key="3">
    <source>
        <dbReference type="SMART" id="SM00605"/>
    </source>
</evidence>
<evidence type="ECO:0000313" key="5">
    <source>
        <dbReference type="Proteomes" id="UP000008068"/>
    </source>
</evidence>
<reference evidence="5" key="1">
    <citation type="submission" date="2011-07" db="EMBL/GenBank/DDBJ databases">
        <authorList>
            <consortium name="Caenorhabditis brenneri Sequencing and Analysis Consortium"/>
            <person name="Wilson R.K."/>
        </authorList>
    </citation>
    <scope>NUCLEOTIDE SEQUENCE [LARGE SCALE GENOMIC DNA]</scope>
    <source>
        <strain evidence="5">PB2801</strain>
    </source>
</reference>
<dbReference type="Pfam" id="PF08277">
    <property type="entry name" value="PAN_3"/>
    <property type="match status" value="1"/>
</dbReference>
<dbReference type="HOGENOM" id="CLU_078891_0_0_1"/>
<dbReference type="OrthoDB" id="5874563at2759"/>
<dbReference type="Gene3D" id="3.10.100.10">
    <property type="entry name" value="Mannose-Binding Protein A, subunit A"/>
    <property type="match status" value="1"/>
</dbReference>